<proteinExistence type="inferred from homology"/>
<name>A0A1V9YMF6_ACHHY</name>
<sequence length="280" mass="31139">MGAQSRHVVQVALLGCLVAAALVLMKQRKASADAHKPPPAPRKPSAARAQSDITDTQMVYTEPDKIQIPRRGSVGDEDILVIGVCGGTGSGKTTLSRAIIEAIGEDNVSYLSHDYYYRDISNRTLEQRAQHNFDHPDSLETSLLVRHLEALREGITVEVPMYDFATHSRCTTTQTMVPRRVILVEGILLFTDPALVALMDIKVFVETPSDIRFIRRLRRDIAERGRTAESVIDQYLKTVRPMHLTFVEPSKRVADIIVPVGVNAVALDLIISRLRSYCPE</sequence>
<evidence type="ECO:0000256" key="5">
    <source>
        <dbReference type="RuleBase" id="RU003825"/>
    </source>
</evidence>
<gene>
    <name evidence="8" type="ORF">ACHHYP_09784</name>
</gene>
<evidence type="ECO:0000313" key="9">
    <source>
        <dbReference type="Proteomes" id="UP000243579"/>
    </source>
</evidence>
<keyword evidence="2 5" id="KW-0808">Transferase</keyword>
<comment type="caution">
    <text evidence="8">The sequence shown here is derived from an EMBL/GenBank/DDBJ whole genome shotgun (WGS) entry which is preliminary data.</text>
</comment>
<organism evidence="8 9">
    <name type="scientific">Achlya hypogyna</name>
    <name type="common">Oomycete</name>
    <name type="synonym">Protoachlya hypogyna</name>
    <dbReference type="NCBI Taxonomy" id="1202772"/>
    <lineage>
        <taxon>Eukaryota</taxon>
        <taxon>Sar</taxon>
        <taxon>Stramenopiles</taxon>
        <taxon>Oomycota</taxon>
        <taxon>Saprolegniomycetes</taxon>
        <taxon>Saprolegniales</taxon>
        <taxon>Achlyaceae</taxon>
        <taxon>Achlya</taxon>
    </lineage>
</organism>
<feature type="region of interest" description="Disordered" evidence="6">
    <location>
        <begin position="30"/>
        <end position="53"/>
    </location>
</feature>
<dbReference type="NCBIfam" id="NF004018">
    <property type="entry name" value="PRK05480.1"/>
    <property type="match status" value="1"/>
</dbReference>
<dbReference type="Pfam" id="PF00485">
    <property type="entry name" value="PRK"/>
    <property type="match status" value="1"/>
</dbReference>
<evidence type="ECO:0000259" key="7">
    <source>
        <dbReference type="Pfam" id="PF00485"/>
    </source>
</evidence>
<dbReference type="Gene3D" id="3.40.50.300">
    <property type="entry name" value="P-loop containing nucleotide triphosphate hydrolases"/>
    <property type="match status" value="1"/>
</dbReference>
<evidence type="ECO:0000256" key="1">
    <source>
        <dbReference type="ARBA" id="ARBA00004690"/>
    </source>
</evidence>
<dbReference type="CDD" id="cd02023">
    <property type="entry name" value="UMPK"/>
    <property type="match status" value="1"/>
</dbReference>
<dbReference type="EC" id="2.7.1.48" evidence="5"/>
<comment type="similarity">
    <text evidence="5">Belongs to the uridine kinase family.</text>
</comment>
<dbReference type="STRING" id="1202772.A0A1V9YMF6"/>
<keyword evidence="3 5" id="KW-0547">Nucleotide-binding</keyword>
<evidence type="ECO:0000256" key="6">
    <source>
        <dbReference type="SAM" id="MobiDB-lite"/>
    </source>
</evidence>
<feature type="domain" description="Phosphoribulokinase/uridine kinase" evidence="7">
    <location>
        <begin position="81"/>
        <end position="261"/>
    </location>
</feature>
<evidence type="ECO:0000313" key="8">
    <source>
        <dbReference type="EMBL" id="OQR86877.1"/>
    </source>
</evidence>
<dbReference type="OrthoDB" id="10257085at2759"/>
<evidence type="ECO:0000256" key="2">
    <source>
        <dbReference type="ARBA" id="ARBA00022679"/>
    </source>
</evidence>
<evidence type="ECO:0000256" key="4">
    <source>
        <dbReference type="ARBA" id="ARBA00022777"/>
    </source>
</evidence>
<dbReference type="GO" id="GO:0005524">
    <property type="term" value="F:ATP binding"/>
    <property type="evidence" value="ECO:0007669"/>
    <property type="project" value="UniProtKB-KW"/>
</dbReference>
<dbReference type="InterPro" id="IPR006083">
    <property type="entry name" value="PRK/URK"/>
</dbReference>
<accession>A0A1V9YMF6</accession>
<keyword evidence="4 5" id="KW-0418">Kinase</keyword>
<dbReference type="EMBL" id="JNBR01001476">
    <property type="protein sequence ID" value="OQR86877.1"/>
    <property type="molecule type" value="Genomic_DNA"/>
</dbReference>
<evidence type="ECO:0000256" key="3">
    <source>
        <dbReference type="ARBA" id="ARBA00022741"/>
    </source>
</evidence>
<dbReference type="GO" id="GO:0044206">
    <property type="term" value="P:UMP salvage"/>
    <property type="evidence" value="ECO:0007669"/>
    <property type="project" value="UniProtKB-UniPathway"/>
</dbReference>
<dbReference type="Proteomes" id="UP000243579">
    <property type="component" value="Unassembled WGS sequence"/>
</dbReference>
<comment type="catalytic activity">
    <reaction evidence="5">
        <text>cytidine + ATP = CMP + ADP + H(+)</text>
        <dbReference type="Rhea" id="RHEA:24674"/>
        <dbReference type="ChEBI" id="CHEBI:15378"/>
        <dbReference type="ChEBI" id="CHEBI:17562"/>
        <dbReference type="ChEBI" id="CHEBI:30616"/>
        <dbReference type="ChEBI" id="CHEBI:60377"/>
        <dbReference type="ChEBI" id="CHEBI:456216"/>
        <dbReference type="EC" id="2.7.1.48"/>
    </reaction>
</comment>
<dbReference type="UniPathway" id="UPA00579">
    <property type="reaction ID" value="UER00640"/>
</dbReference>
<keyword evidence="5" id="KW-0067">ATP-binding</keyword>
<dbReference type="PANTHER" id="PTHR10285">
    <property type="entry name" value="URIDINE KINASE"/>
    <property type="match status" value="1"/>
</dbReference>
<keyword evidence="9" id="KW-1185">Reference proteome</keyword>
<dbReference type="PRINTS" id="PR00988">
    <property type="entry name" value="URIDINKINASE"/>
</dbReference>
<dbReference type="SUPFAM" id="SSF52540">
    <property type="entry name" value="P-loop containing nucleoside triphosphate hydrolases"/>
    <property type="match status" value="1"/>
</dbReference>
<dbReference type="AlphaFoldDB" id="A0A1V9YMF6"/>
<dbReference type="UniPathway" id="UPA00574">
    <property type="reaction ID" value="UER00637"/>
</dbReference>
<dbReference type="InterPro" id="IPR000764">
    <property type="entry name" value="Uridine_kinase-like"/>
</dbReference>
<dbReference type="InterPro" id="IPR027417">
    <property type="entry name" value="P-loop_NTPase"/>
</dbReference>
<dbReference type="GO" id="GO:0043771">
    <property type="term" value="F:cytidine kinase activity"/>
    <property type="evidence" value="ECO:0007669"/>
    <property type="project" value="RHEA"/>
</dbReference>
<dbReference type="NCBIfam" id="TIGR00235">
    <property type="entry name" value="udk"/>
    <property type="match status" value="1"/>
</dbReference>
<protein>
    <recommendedName>
        <fullName evidence="5">Uridine kinase</fullName>
        <ecNumber evidence="5">2.7.1.48</ecNumber>
    </recommendedName>
</protein>
<comment type="catalytic activity">
    <reaction evidence="5">
        <text>uridine + ATP = UMP + ADP + H(+)</text>
        <dbReference type="Rhea" id="RHEA:16825"/>
        <dbReference type="ChEBI" id="CHEBI:15378"/>
        <dbReference type="ChEBI" id="CHEBI:16704"/>
        <dbReference type="ChEBI" id="CHEBI:30616"/>
        <dbReference type="ChEBI" id="CHEBI:57865"/>
        <dbReference type="ChEBI" id="CHEBI:456216"/>
        <dbReference type="EC" id="2.7.1.48"/>
    </reaction>
</comment>
<comment type="pathway">
    <text evidence="1 5">Pyrimidine metabolism; UMP biosynthesis via salvage pathway; UMP from uridine: step 1/1.</text>
</comment>
<dbReference type="GO" id="GO:0044211">
    <property type="term" value="P:CTP salvage"/>
    <property type="evidence" value="ECO:0007669"/>
    <property type="project" value="UniProtKB-UniPathway"/>
</dbReference>
<dbReference type="GO" id="GO:0004849">
    <property type="term" value="F:uridine kinase activity"/>
    <property type="evidence" value="ECO:0007669"/>
    <property type="project" value="UniProtKB-EC"/>
</dbReference>
<reference evidence="8 9" key="1">
    <citation type="journal article" date="2014" name="Genome Biol. Evol.">
        <title>The secreted proteins of Achlya hypogyna and Thraustotheca clavata identify the ancestral oomycete secretome and reveal gene acquisitions by horizontal gene transfer.</title>
        <authorList>
            <person name="Misner I."/>
            <person name="Blouin N."/>
            <person name="Leonard G."/>
            <person name="Richards T.A."/>
            <person name="Lane C.E."/>
        </authorList>
    </citation>
    <scope>NUCLEOTIDE SEQUENCE [LARGE SCALE GENOMIC DNA]</scope>
    <source>
        <strain evidence="8 9">ATCC 48635</strain>
    </source>
</reference>
<comment type="pathway">
    <text evidence="5">Pyrimidine metabolism; CTP biosynthesis via salvage pathway; CTP from cytidine: step 1/3.</text>
</comment>